<dbReference type="Proteomes" id="UP001172102">
    <property type="component" value="Unassembled WGS sequence"/>
</dbReference>
<name>A0AA40AYY5_9PEZI</name>
<keyword evidence="2" id="KW-1185">Reference proteome</keyword>
<evidence type="ECO:0000313" key="1">
    <source>
        <dbReference type="EMBL" id="KAK0724558.1"/>
    </source>
</evidence>
<evidence type="ECO:0000313" key="2">
    <source>
        <dbReference type="Proteomes" id="UP001172102"/>
    </source>
</evidence>
<comment type="caution">
    <text evidence="1">The sequence shown here is derived from an EMBL/GenBank/DDBJ whole genome shotgun (WGS) entry which is preliminary data.</text>
</comment>
<gene>
    <name evidence="1" type="ORF">B0H67DRAFT_550296</name>
</gene>
<dbReference type="EMBL" id="JAUKUA010000002">
    <property type="protein sequence ID" value="KAK0724558.1"/>
    <property type="molecule type" value="Genomic_DNA"/>
</dbReference>
<protein>
    <submittedName>
        <fullName evidence="1">Uncharacterized protein</fullName>
    </submittedName>
</protein>
<organism evidence="1 2">
    <name type="scientific">Lasiosphaeris hirsuta</name>
    <dbReference type="NCBI Taxonomy" id="260670"/>
    <lineage>
        <taxon>Eukaryota</taxon>
        <taxon>Fungi</taxon>
        <taxon>Dikarya</taxon>
        <taxon>Ascomycota</taxon>
        <taxon>Pezizomycotina</taxon>
        <taxon>Sordariomycetes</taxon>
        <taxon>Sordariomycetidae</taxon>
        <taxon>Sordariales</taxon>
        <taxon>Lasiosphaeriaceae</taxon>
        <taxon>Lasiosphaeris</taxon>
    </lineage>
</organism>
<sequence length="174" mass="19281">MLRAFVDHLSGQGLSTLQSEIYDFAKNPHQLRQLRNFLADAILKPMAAAGGKQPPVTPSPNQSVAFEIELAMTQIEGSTRNPGQKSLKEECLRRDGNRCVVSGAIDSAAYANMPPGEREGAGKTKTQCSHILPFALRKFEEKNATHTKNKATIWWVLYQYFLVLKNKIGADTVH</sequence>
<reference evidence="1" key="1">
    <citation type="submission" date="2023-06" db="EMBL/GenBank/DDBJ databases">
        <title>Genome-scale phylogeny and comparative genomics of the fungal order Sordariales.</title>
        <authorList>
            <consortium name="Lawrence Berkeley National Laboratory"/>
            <person name="Hensen N."/>
            <person name="Bonometti L."/>
            <person name="Westerberg I."/>
            <person name="Brannstrom I.O."/>
            <person name="Guillou S."/>
            <person name="Cros-Aarteil S."/>
            <person name="Calhoun S."/>
            <person name="Haridas S."/>
            <person name="Kuo A."/>
            <person name="Mondo S."/>
            <person name="Pangilinan J."/>
            <person name="Riley R."/>
            <person name="Labutti K."/>
            <person name="Andreopoulos B."/>
            <person name="Lipzen A."/>
            <person name="Chen C."/>
            <person name="Yanf M."/>
            <person name="Daum C."/>
            <person name="Ng V."/>
            <person name="Clum A."/>
            <person name="Steindorff A."/>
            <person name="Ohm R."/>
            <person name="Martin F."/>
            <person name="Silar P."/>
            <person name="Natvig D."/>
            <person name="Lalanne C."/>
            <person name="Gautier V."/>
            <person name="Ament-Velasquez S.L."/>
            <person name="Kruys A."/>
            <person name="Hutchinson M.I."/>
            <person name="Powell A.J."/>
            <person name="Barry K."/>
            <person name="Miller A.N."/>
            <person name="Grigoriev I.V."/>
            <person name="Debuchy R."/>
            <person name="Gladieux P."/>
            <person name="Thoren M.H."/>
            <person name="Johannesson H."/>
        </authorList>
    </citation>
    <scope>NUCLEOTIDE SEQUENCE</scope>
    <source>
        <strain evidence="1">SMH4607-1</strain>
    </source>
</reference>
<accession>A0AA40AYY5</accession>
<dbReference type="AlphaFoldDB" id="A0AA40AYY5"/>
<proteinExistence type="predicted"/>